<sequence>MYTLPHTLTKRAQVRGIANSNDSDHMQGLVHGRQSVRGHPKVRSELSVIEHQNFLFDIKGYVRRQLKCATNSARC</sequence>
<name>A0A426ZKN7_ENSVE</name>
<dbReference type="EMBL" id="AMZH03006159">
    <property type="protein sequence ID" value="RRT64520.1"/>
    <property type="molecule type" value="Genomic_DNA"/>
</dbReference>
<proteinExistence type="predicted"/>
<protein>
    <submittedName>
        <fullName evidence="1">Uncharacterized protein</fullName>
    </submittedName>
</protein>
<dbReference type="AlphaFoldDB" id="A0A426ZKN7"/>
<reference evidence="1 2" key="1">
    <citation type="journal article" date="2014" name="Agronomy (Basel)">
        <title>A Draft Genome Sequence for Ensete ventricosum, the Drought-Tolerant Tree Against Hunger.</title>
        <authorList>
            <person name="Harrison J."/>
            <person name="Moore K.A."/>
            <person name="Paszkiewicz K."/>
            <person name="Jones T."/>
            <person name="Grant M."/>
            <person name="Ambacheew D."/>
            <person name="Muzemil S."/>
            <person name="Studholme D.J."/>
        </authorList>
    </citation>
    <scope>NUCLEOTIDE SEQUENCE [LARGE SCALE GENOMIC DNA]</scope>
</reference>
<dbReference type="Proteomes" id="UP000287651">
    <property type="component" value="Unassembled WGS sequence"/>
</dbReference>
<accession>A0A426ZKN7</accession>
<organism evidence="1 2">
    <name type="scientific">Ensete ventricosum</name>
    <name type="common">Abyssinian banana</name>
    <name type="synonym">Musa ensete</name>
    <dbReference type="NCBI Taxonomy" id="4639"/>
    <lineage>
        <taxon>Eukaryota</taxon>
        <taxon>Viridiplantae</taxon>
        <taxon>Streptophyta</taxon>
        <taxon>Embryophyta</taxon>
        <taxon>Tracheophyta</taxon>
        <taxon>Spermatophyta</taxon>
        <taxon>Magnoliopsida</taxon>
        <taxon>Liliopsida</taxon>
        <taxon>Zingiberales</taxon>
        <taxon>Musaceae</taxon>
        <taxon>Ensete</taxon>
    </lineage>
</organism>
<comment type="caution">
    <text evidence="1">The sequence shown here is derived from an EMBL/GenBank/DDBJ whole genome shotgun (WGS) entry which is preliminary data.</text>
</comment>
<evidence type="ECO:0000313" key="2">
    <source>
        <dbReference type="Proteomes" id="UP000287651"/>
    </source>
</evidence>
<evidence type="ECO:0000313" key="1">
    <source>
        <dbReference type="EMBL" id="RRT64520.1"/>
    </source>
</evidence>
<gene>
    <name evidence="1" type="ORF">B296_00040284</name>
</gene>